<feature type="domain" description="C2H2-type" evidence="3">
    <location>
        <begin position="101"/>
        <end position="128"/>
    </location>
</feature>
<dbReference type="GO" id="GO:0005634">
    <property type="term" value="C:nucleus"/>
    <property type="evidence" value="ECO:0007669"/>
    <property type="project" value="TreeGrafter"/>
</dbReference>
<dbReference type="InterPro" id="IPR013087">
    <property type="entry name" value="Znf_C2H2_type"/>
</dbReference>
<evidence type="ECO:0000256" key="1">
    <source>
        <dbReference type="PROSITE-ProRule" id="PRU00042"/>
    </source>
</evidence>
<accession>A0A2V1E257</accession>
<protein>
    <recommendedName>
        <fullName evidence="3">C2H2-type domain-containing protein</fullName>
    </recommendedName>
</protein>
<feature type="region of interest" description="Disordered" evidence="2">
    <location>
        <begin position="47"/>
        <end position="67"/>
    </location>
</feature>
<evidence type="ECO:0000313" key="4">
    <source>
        <dbReference type="EMBL" id="PVI04511.1"/>
    </source>
</evidence>
<evidence type="ECO:0000259" key="3">
    <source>
        <dbReference type="PROSITE" id="PS50157"/>
    </source>
</evidence>
<keyword evidence="1" id="KW-0862">Zinc</keyword>
<organism evidence="4 5">
    <name type="scientific">Periconia macrospinosa</name>
    <dbReference type="NCBI Taxonomy" id="97972"/>
    <lineage>
        <taxon>Eukaryota</taxon>
        <taxon>Fungi</taxon>
        <taxon>Dikarya</taxon>
        <taxon>Ascomycota</taxon>
        <taxon>Pezizomycotina</taxon>
        <taxon>Dothideomycetes</taxon>
        <taxon>Pleosporomycetidae</taxon>
        <taxon>Pleosporales</taxon>
        <taxon>Massarineae</taxon>
        <taxon>Periconiaceae</taxon>
        <taxon>Periconia</taxon>
    </lineage>
</organism>
<dbReference type="PANTHER" id="PTHR46179:SF24">
    <property type="entry name" value="C2H2-TYPE DOMAIN-CONTAINING PROTEIN"/>
    <property type="match status" value="1"/>
</dbReference>
<feature type="domain" description="C2H2-type" evidence="3">
    <location>
        <begin position="69"/>
        <end position="100"/>
    </location>
</feature>
<dbReference type="GO" id="GO:0006357">
    <property type="term" value="P:regulation of transcription by RNA polymerase II"/>
    <property type="evidence" value="ECO:0007669"/>
    <property type="project" value="TreeGrafter"/>
</dbReference>
<evidence type="ECO:0000313" key="5">
    <source>
        <dbReference type="Proteomes" id="UP000244855"/>
    </source>
</evidence>
<evidence type="ECO:0000256" key="2">
    <source>
        <dbReference type="SAM" id="MobiDB-lite"/>
    </source>
</evidence>
<dbReference type="OrthoDB" id="8922241at2759"/>
<keyword evidence="5" id="KW-1185">Reference proteome</keyword>
<dbReference type="SMART" id="SM00355">
    <property type="entry name" value="ZnF_C2H2"/>
    <property type="match status" value="3"/>
</dbReference>
<dbReference type="PROSITE" id="PS00028">
    <property type="entry name" value="ZINC_FINGER_C2H2_1"/>
    <property type="match status" value="2"/>
</dbReference>
<dbReference type="AlphaFoldDB" id="A0A2V1E257"/>
<reference evidence="4 5" key="1">
    <citation type="journal article" date="2018" name="Sci. Rep.">
        <title>Comparative genomics provides insights into the lifestyle and reveals functional heterogeneity of dark septate endophytic fungi.</title>
        <authorList>
            <person name="Knapp D.G."/>
            <person name="Nemeth J.B."/>
            <person name="Barry K."/>
            <person name="Hainaut M."/>
            <person name="Henrissat B."/>
            <person name="Johnson J."/>
            <person name="Kuo A."/>
            <person name="Lim J.H.P."/>
            <person name="Lipzen A."/>
            <person name="Nolan M."/>
            <person name="Ohm R.A."/>
            <person name="Tamas L."/>
            <person name="Grigoriev I.V."/>
            <person name="Spatafora J.W."/>
            <person name="Nagy L.G."/>
            <person name="Kovacs G.M."/>
        </authorList>
    </citation>
    <scope>NUCLEOTIDE SEQUENCE [LARGE SCALE GENOMIC DNA]</scope>
    <source>
        <strain evidence="4 5">DSE2036</strain>
    </source>
</reference>
<dbReference type="InterPro" id="IPR036236">
    <property type="entry name" value="Znf_C2H2_sf"/>
</dbReference>
<dbReference type="EMBL" id="KZ805321">
    <property type="protein sequence ID" value="PVI04511.1"/>
    <property type="molecule type" value="Genomic_DNA"/>
</dbReference>
<gene>
    <name evidence="4" type="ORF">DM02DRAFT_518651</name>
</gene>
<name>A0A2V1E257_9PLEO</name>
<dbReference type="Gene3D" id="3.30.160.60">
    <property type="entry name" value="Classic Zinc Finger"/>
    <property type="match status" value="3"/>
</dbReference>
<sequence length="163" mass="18304">MLSTEHFTTGPSIAQPLHDNLLEQLNDNATTVRSSTVLSHVEDTYTPGDRLKAQSRPLSKRQAPRKGGFPCGINGCQKTFDRACDVKRHSKTHLDRSERPHKCAFCPEGFLYPKDLARHQSKHTQAQGTLYCSFPGCTSEGFSRRDNLLRHQRKQHPSSDSSS</sequence>
<dbReference type="Proteomes" id="UP000244855">
    <property type="component" value="Unassembled WGS sequence"/>
</dbReference>
<keyword evidence="1" id="KW-0479">Metal-binding</keyword>
<dbReference type="PROSITE" id="PS50157">
    <property type="entry name" value="ZINC_FINGER_C2H2_2"/>
    <property type="match status" value="2"/>
</dbReference>
<proteinExistence type="predicted"/>
<dbReference type="STRING" id="97972.A0A2V1E257"/>
<dbReference type="GO" id="GO:0008270">
    <property type="term" value="F:zinc ion binding"/>
    <property type="evidence" value="ECO:0007669"/>
    <property type="project" value="UniProtKB-KW"/>
</dbReference>
<keyword evidence="1" id="KW-0863">Zinc-finger</keyword>
<dbReference type="SUPFAM" id="SSF57667">
    <property type="entry name" value="beta-beta-alpha zinc fingers"/>
    <property type="match status" value="1"/>
</dbReference>
<dbReference type="InterPro" id="IPR051061">
    <property type="entry name" value="Zinc_finger_trans_reg"/>
</dbReference>
<dbReference type="PANTHER" id="PTHR46179">
    <property type="entry name" value="ZINC FINGER PROTEIN"/>
    <property type="match status" value="1"/>
</dbReference>